<organism evidence="3 4">
    <name type="scientific">Mya arenaria</name>
    <name type="common">Soft-shell clam</name>
    <dbReference type="NCBI Taxonomy" id="6604"/>
    <lineage>
        <taxon>Eukaryota</taxon>
        <taxon>Metazoa</taxon>
        <taxon>Spiralia</taxon>
        <taxon>Lophotrochozoa</taxon>
        <taxon>Mollusca</taxon>
        <taxon>Bivalvia</taxon>
        <taxon>Autobranchia</taxon>
        <taxon>Heteroconchia</taxon>
        <taxon>Euheterodonta</taxon>
        <taxon>Imparidentia</taxon>
        <taxon>Neoheterodontei</taxon>
        <taxon>Myida</taxon>
        <taxon>Myoidea</taxon>
        <taxon>Myidae</taxon>
        <taxon>Mya</taxon>
    </lineage>
</organism>
<dbReference type="EMBL" id="CP111013">
    <property type="protein sequence ID" value="WAQ95843.1"/>
    <property type="molecule type" value="Genomic_DNA"/>
</dbReference>
<feature type="region of interest" description="Disordered" evidence="1">
    <location>
        <begin position="323"/>
        <end position="342"/>
    </location>
</feature>
<proteinExistence type="predicted"/>
<accession>A0ABY7DFZ6</accession>
<evidence type="ECO:0000259" key="2">
    <source>
        <dbReference type="Pfam" id="PF04194"/>
    </source>
</evidence>
<dbReference type="Proteomes" id="UP001164746">
    <property type="component" value="Chromosome 2"/>
</dbReference>
<evidence type="ECO:0000313" key="3">
    <source>
        <dbReference type="EMBL" id="WAQ95843.1"/>
    </source>
</evidence>
<feature type="domain" description="Programmed cell death protein 2 C-terminal" evidence="2">
    <location>
        <begin position="347"/>
        <end position="447"/>
    </location>
</feature>
<feature type="compositionally biased region" description="Basic and acidic residues" evidence="1">
    <location>
        <begin position="152"/>
        <end position="163"/>
    </location>
</feature>
<feature type="region of interest" description="Disordered" evidence="1">
    <location>
        <begin position="97"/>
        <end position="164"/>
    </location>
</feature>
<keyword evidence="4" id="KW-1185">Reference proteome</keyword>
<dbReference type="InterPro" id="IPR007320">
    <property type="entry name" value="PDCD2_C"/>
</dbReference>
<dbReference type="PANTHER" id="PTHR46421">
    <property type="entry name" value="PROGRAMMED CELL DEATH PROTEIN 2-LIKE"/>
    <property type="match status" value="1"/>
</dbReference>
<evidence type="ECO:0000256" key="1">
    <source>
        <dbReference type="SAM" id="MobiDB-lite"/>
    </source>
</evidence>
<feature type="region of interest" description="Disordered" evidence="1">
    <location>
        <begin position="176"/>
        <end position="218"/>
    </location>
</feature>
<reference evidence="3" key="1">
    <citation type="submission" date="2022-11" db="EMBL/GenBank/DDBJ databases">
        <title>Centuries of genome instability and evolution in soft-shell clam transmissible cancer (bioRxiv).</title>
        <authorList>
            <person name="Hart S.F.M."/>
            <person name="Yonemitsu M.A."/>
            <person name="Giersch R.M."/>
            <person name="Beal B.F."/>
            <person name="Arriagada G."/>
            <person name="Davis B.W."/>
            <person name="Ostrander E.A."/>
            <person name="Goff S.P."/>
            <person name="Metzger M.J."/>
        </authorList>
    </citation>
    <scope>NUCLEOTIDE SEQUENCE</scope>
    <source>
        <strain evidence="3">MELC-2E11</strain>
        <tissue evidence="3">Siphon/mantle</tissue>
    </source>
</reference>
<feature type="compositionally biased region" description="Basic and acidic residues" evidence="1">
    <location>
        <begin position="182"/>
        <end position="192"/>
    </location>
</feature>
<sequence>MSCLLGLVDADITAKTITSWTVSKVGGKPDWFTTTSPKVPPCEVCRGRTVLVVQLYCPLEGSLYHRTLYIFACPRQPCWNKTQGWIVYRCQQLVQDSDKPEQSTDSTTSANKLKPQSHGDDWGCVADDWGEADDWGGADENVGGGDSWGTDGEDRVAKGREGDGMDDLVADIRRGASHASHVGHEEIKHDDWGNGDMGWGDEGGDGNNTEKPNESNGISKLQLQQLCIDDIVENEDEQENKQTASHVIAEDNSLAISDDYKIEALKSLQQQSEDMASAENSVTLRSYYIDVFDEPEQTETHNKHVAKLLKEYQKREGCTVSDILENSSNAGGGGREKYEKSSISRGDPVFHAFMKRVTICPEQTIRYQWSGEPLYISTPVTAPPSQCSHCQGPVVFELQLMPALVNKLHFPGHFGCALEFGTVLVYTCRATCWGNEDMFRVEPVIVQADPDESLFHHS</sequence>
<protein>
    <submittedName>
        <fullName evidence="3">PDD2L-like protein</fullName>
    </submittedName>
</protein>
<dbReference type="Pfam" id="PF04194">
    <property type="entry name" value="PDCD2_C"/>
    <property type="match status" value="1"/>
</dbReference>
<gene>
    <name evidence="3" type="ORF">MAR_028533</name>
</gene>
<feature type="compositionally biased region" description="Acidic residues" evidence="1">
    <location>
        <begin position="128"/>
        <end position="137"/>
    </location>
</feature>
<dbReference type="PANTHER" id="PTHR46421:SF1">
    <property type="entry name" value="PROGRAMMED CELL DEATH PROTEIN 2-LIKE"/>
    <property type="match status" value="1"/>
</dbReference>
<evidence type="ECO:0000313" key="4">
    <source>
        <dbReference type="Proteomes" id="UP001164746"/>
    </source>
</evidence>
<dbReference type="InterPro" id="IPR052815">
    <property type="entry name" value="PDCD2-like_regulator"/>
</dbReference>
<name>A0ABY7DFZ6_MYAAR</name>